<proteinExistence type="predicted"/>
<keyword evidence="2" id="KW-1003">Cell membrane</keyword>
<feature type="non-terminal residue" evidence="9">
    <location>
        <position position="1"/>
    </location>
</feature>
<comment type="caution">
    <text evidence="9">The sequence shown here is derived from an EMBL/GenBank/DDBJ whole genome shotgun (WGS) entry which is preliminary data.</text>
</comment>
<evidence type="ECO:0000256" key="4">
    <source>
        <dbReference type="ARBA" id="ARBA00022989"/>
    </source>
</evidence>
<dbReference type="PANTHER" id="PTHR24228">
    <property type="entry name" value="B2 BRADYKININ RECEPTOR/ANGIOTENSIN II RECEPTOR"/>
    <property type="match status" value="1"/>
</dbReference>
<dbReference type="PROSITE" id="PS50262">
    <property type="entry name" value="G_PROTEIN_RECEP_F1_2"/>
    <property type="match status" value="1"/>
</dbReference>
<dbReference type="InterPro" id="IPR017452">
    <property type="entry name" value="GPCR_Rhodpsn_7TM"/>
</dbReference>
<protein>
    <submittedName>
        <fullName evidence="9">Uncharacterized protein</fullName>
    </submittedName>
</protein>
<organism evidence="9 10">
    <name type="scientific">Owenia fusiformis</name>
    <name type="common">Polychaete worm</name>
    <dbReference type="NCBI Taxonomy" id="6347"/>
    <lineage>
        <taxon>Eukaryota</taxon>
        <taxon>Metazoa</taxon>
        <taxon>Spiralia</taxon>
        <taxon>Lophotrochozoa</taxon>
        <taxon>Annelida</taxon>
        <taxon>Polychaeta</taxon>
        <taxon>Sedentaria</taxon>
        <taxon>Canalipalpata</taxon>
        <taxon>Sabellida</taxon>
        <taxon>Oweniida</taxon>
        <taxon>Oweniidae</taxon>
        <taxon>Owenia</taxon>
    </lineage>
</organism>
<dbReference type="OrthoDB" id="10044919at2759"/>
<evidence type="ECO:0000256" key="2">
    <source>
        <dbReference type="ARBA" id="ARBA00022475"/>
    </source>
</evidence>
<keyword evidence="10" id="KW-1185">Reference proteome</keyword>
<evidence type="ECO:0000256" key="7">
    <source>
        <dbReference type="ARBA" id="ARBA00023170"/>
    </source>
</evidence>
<keyword evidence="6" id="KW-0472">Membrane</keyword>
<evidence type="ECO:0000256" key="8">
    <source>
        <dbReference type="ARBA" id="ARBA00023224"/>
    </source>
</evidence>
<evidence type="ECO:0000256" key="6">
    <source>
        <dbReference type="ARBA" id="ARBA00023136"/>
    </source>
</evidence>
<evidence type="ECO:0000256" key="1">
    <source>
        <dbReference type="ARBA" id="ARBA00004651"/>
    </source>
</evidence>
<dbReference type="AlphaFoldDB" id="A0A8J1U131"/>
<keyword evidence="4" id="KW-1133">Transmembrane helix</keyword>
<dbReference type="Gene3D" id="1.20.1070.10">
    <property type="entry name" value="Rhodopsin 7-helix transmembrane proteins"/>
    <property type="match status" value="1"/>
</dbReference>
<dbReference type="Proteomes" id="UP000749559">
    <property type="component" value="Unassembled WGS sequence"/>
</dbReference>
<keyword evidence="3" id="KW-0812">Transmembrane</keyword>
<reference evidence="9" key="1">
    <citation type="submission" date="2022-03" db="EMBL/GenBank/DDBJ databases">
        <authorList>
            <person name="Martin C."/>
        </authorList>
    </citation>
    <scope>NUCLEOTIDE SEQUENCE</scope>
</reference>
<dbReference type="EMBL" id="CAIIXF020000006">
    <property type="protein sequence ID" value="CAH1786949.1"/>
    <property type="molecule type" value="Genomic_DNA"/>
</dbReference>
<accession>A0A8J1U131</accession>
<sequence>ISQNRYLLVCHPSFYKLVFTRIGVTCMLTSGWVFATALLLPPVLNAWGKFSYLPKKNLCSLDNIGDNYNTFLMMMSFCLPLATTVMSYLRIYITVYKQRQRIKVHNETMKKPKEQKTAATSTKDIKITKMLVCMLAIYIICYMPFAIVIVIDRTIKWPTLHRLTAAFVWYFSILNNVVLITMNRNFRASMKHQLCCIKGSKIRRVDVMAYMNDDNSMTITADIKPTSLKDS</sequence>
<evidence type="ECO:0000256" key="5">
    <source>
        <dbReference type="ARBA" id="ARBA00023040"/>
    </source>
</evidence>
<gene>
    <name evidence="9" type="ORF">OFUS_LOCUS12745</name>
</gene>
<dbReference type="InterPro" id="IPR000276">
    <property type="entry name" value="GPCR_Rhodpsn"/>
</dbReference>
<comment type="subcellular location">
    <subcellularLocation>
        <location evidence="1">Cell membrane</location>
        <topology evidence="1">Multi-pass membrane protein</topology>
    </subcellularLocation>
</comment>
<dbReference type="GO" id="GO:0004930">
    <property type="term" value="F:G protein-coupled receptor activity"/>
    <property type="evidence" value="ECO:0007669"/>
    <property type="project" value="UniProtKB-KW"/>
</dbReference>
<dbReference type="GO" id="GO:0005886">
    <property type="term" value="C:plasma membrane"/>
    <property type="evidence" value="ECO:0007669"/>
    <property type="project" value="UniProtKB-SubCell"/>
</dbReference>
<evidence type="ECO:0000313" key="10">
    <source>
        <dbReference type="Proteomes" id="UP000749559"/>
    </source>
</evidence>
<keyword evidence="8" id="KW-0807">Transducer</keyword>
<keyword evidence="5" id="KW-0297">G-protein coupled receptor</keyword>
<name>A0A8J1U131_OWEFU</name>
<evidence type="ECO:0000313" key="9">
    <source>
        <dbReference type="EMBL" id="CAH1786949.1"/>
    </source>
</evidence>
<evidence type="ECO:0000256" key="3">
    <source>
        <dbReference type="ARBA" id="ARBA00022692"/>
    </source>
</evidence>
<dbReference type="PANTHER" id="PTHR24228:SF74">
    <property type="entry name" value="G-PROTEIN COUPLED RECEPTORS FAMILY 1 PROFILE DOMAIN-CONTAINING PROTEIN"/>
    <property type="match status" value="1"/>
</dbReference>
<dbReference type="SUPFAM" id="SSF81321">
    <property type="entry name" value="Family A G protein-coupled receptor-like"/>
    <property type="match status" value="1"/>
</dbReference>
<dbReference type="PRINTS" id="PR00237">
    <property type="entry name" value="GPCRRHODOPSN"/>
</dbReference>
<dbReference type="Pfam" id="PF00001">
    <property type="entry name" value="7tm_1"/>
    <property type="match status" value="1"/>
</dbReference>
<keyword evidence="7" id="KW-0675">Receptor</keyword>